<reference evidence="2" key="1">
    <citation type="submission" date="2016-09" db="EMBL/GenBank/DDBJ databases">
        <authorList>
            <person name="Capua I."/>
            <person name="De Benedictis P."/>
            <person name="Joannis T."/>
            <person name="Lombin L.H."/>
            <person name="Cattoli G."/>
        </authorList>
    </citation>
    <scope>NUCLEOTIDE SEQUENCE</scope>
</reference>
<dbReference type="AlphaFoldDB" id="A0A1E1XRQ2"/>
<proteinExistence type="evidence at transcript level"/>
<evidence type="ECO:0000256" key="1">
    <source>
        <dbReference type="SAM" id="SignalP"/>
    </source>
</evidence>
<feature type="non-terminal residue" evidence="2">
    <location>
        <position position="206"/>
    </location>
</feature>
<feature type="chain" id="PRO_5009116269" evidence="1">
    <location>
        <begin position="27"/>
        <end position="206"/>
    </location>
</feature>
<protein>
    <submittedName>
        <fullName evidence="2">Putative secreted protein</fullName>
    </submittedName>
</protein>
<dbReference type="EMBL" id="GFAA01001446">
    <property type="protein sequence ID" value="JAU01989.1"/>
    <property type="molecule type" value="mRNA"/>
</dbReference>
<keyword evidence="1" id="KW-0732">Signal</keyword>
<name>A0A1E1XRQ2_AMBSC</name>
<accession>A0A1E1XRQ2</accession>
<organism evidence="2">
    <name type="scientific">Amblyomma sculptum</name>
    <name type="common">Tick</name>
    <dbReference type="NCBI Taxonomy" id="1581419"/>
    <lineage>
        <taxon>Eukaryota</taxon>
        <taxon>Metazoa</taxon>
        <taxon>Ecdysozoa</taxon>
        <taxon>Arthropoda</taxon>
        <taxon>Chelicerata</taxon>
        <taxon>Arachnida</taxon>
        <taxon>Acari</taxon>
        <taxon>Parasitiformes</taxon>
        <taxon>Ixodida</taxon>
        <taxon>Ixodoidea</taxon>
        <taxon>Ixodidae</taxon>
        <taxon>Amblyomminae</taxon>
        <taxon>Amblyomma</taxon>
    </lineage>
</organism>
<reference evidence="2" key="2">
    <citation type="journal article" date="2017" name="Front. Cell. Infect. Microbiol.">
        <title>Analysis of the Salivary Gland Transcriptome of Unfed and Partially Fed Amblyomma sculptum Ticks and Descriptive Proteome of the Saliva.</title>
        <authorList>
            <person name="Esteves E."/>
            <person name="Maruyama S.R."/>
            <person name="Kawahara R."/>
            <person name="Fujita A."/>
            <person name="Martins L.A."/>
            <person name="Righi A.A."/>
            <person name="Costa F.B."/>
            <person name="Palmisano G."/>
            <person name="Labruna M.B."/>
            <person name="Sa-Nunes A."/>
            <person name="Ribeiro J.M.C."/>
            <person name="Fogaca A.C."/>
        </authorList>
    </citation>
    <scope>NUCLEOTIDE SEQUENCE</scope>
</reference>
<evidence type="ECO:0000313" key="2">
    <source>
        <dbReference type="EMBL" id="JAU01989.1"/>
    </source>
</evidence>
<feature type="signal peptide" evidence="1">
    <location>
        <begin position="1"/>
        <end position="26"/>
    </location>
</feature>
<sequence>MLVANVGKLIATFIILLHIVVDEAFCIDDVGNELQCKAPNAISCYWNIADKFGKGHFLAVPANRKDYLTSFCQVSDNPVEFPEDATCKDFYAGCTDFDKRQFARMEAGYAELQKAATATDVCQPVESLRECLNLNVIRNCDLPPVSGVGISFARMTSRRRAAEKLKACLQKSLHSCDSKIYGAAMGHLKRIADSIVELNTPSMLGV</sequence>